<dbReference type="RefSeq" id="WP_117563327.1">
    <property type="nucleotide sequence ID" value="NZ_JAKNGE010000030.1"/>
</dbReference>
<dbReference type="Pfam" id="PF13416">
    <property type="entry name" value="SBP_bac_8"/>
    <property type="match status" value="1"/>
</dbReference>
<dbReference type="EMBL" id="JAKNGE010000030">
    <property type="protein sequence ID" value="MCG4747959.1"/>
    <property type="molecule type" value="Genomic_DNA"/>
</dbReference>
<gene>
    <name evidence="2" type="ORF">L0N08_21265</name>
</gene>
<keyword evidence="1" id="KW-0732">Signal</keyword>
<comment type="caution">
    <text evidence="2">The sequence shown here is derived from an EMBL/GenBank/DDBJ whole genome shotgun (WGS) entry which is preliminary data.</text>
</comment>
<evidence type="ECO:0000313" key="2">
    <source>
        <dbReference type="EMBL" id="MCG4747959.1"/>
    </source>
</evidence>
<evidence type="ECO:0000256" key="1">
    <source>
        <dbReference type="SAM" id="SignalP"/>
    </source>
</evidence>
<protein>
    <submittedName>
        <fullName evidence="2">Extracellular solute-binding protein</fullName>
    </submittedName>
</protein>
<organism evidence="2 3">
    <name type="scientific">Enterocloster aldenensis</name>
    <dbReference type="NCBI Taxonomy" id="358742"/>
    <lineage>
        <taxon>Bacteria</taxon>
        <taxon>Bacillati</taxon>
        <taxon>Bacillota</taxon>
        <taxon>Clostridia</taxon>
        <taxon>Lachnospirales</taxon>
        <taxon>Lachnospiraceae</taxon>
        <taxon>Enterocloster</taxon>
    </lineage>
</organism>
<dbReference type="PANTHER" id="PTHR43649:SF12">
    <property type="entry name" value="DIACETYLCHITOBIOSE BINDING PROTEIN DASA"/>
    <property type="match status" value="1"/>
</dbReference>
<dbReference type="AlphaFoldDB" id="A0AAX1SBY3"/>
<feature type="signal peptide" evidence="1">
    <location>
        <begin position="1"/>
        <end position="21"/>
    </location>
</feature>
<accession>A0AAX1SBY3</accession>
<dbReference type="Proteomes" id="UP001299608">
    <property type="component" value="Unassembled WGS sequence"/>
</dbReference>
<evidence type="ECO:0000313" key="3">
    <source>
        <dbReference type="Proteomes" id="UP001299608"/>
    </source>
</evidence>
<feature type="chain" id="PRO_5043298037" evidence="1">
    <location>
        <begin position="22"/>
        <end position="474"/>
    </location>
</feature>
<name>A0AAX1SBY3_9FIRM</name>
<reference evidence="2" key="1">
    <citation type="submission" date="2022-01" db="EMBL/GenBank/DDBJ databases">
        <title>Collection of gut derived symbiotic bacterial strains cultured from healthy donors.</title>
        <authorList>
            <person name="Lin H."/>
            <person name="Kohout C."/>
            <person name="Waligurski E."/>
            <person name="Pamer E.G."/>
        </authorList>
    </citation>
    <scope>NUCLEOTIDE SEQUENCE</scope>
    <source>
        <strain evidence="2">DFI.6.55</strain>
    </source>
</reference>
<dbReference type="InterPro" id="IPR006059">
    <property type="entry name" value="SBP"/>
</dbReference>
<dbReference type="InterPro" id="IPR050490">
    <property type="entry name" value="Bact_solute-bd_prot1"/>
</dbReference>
<dbReference type="PANTHER" id="PTHR43649">
    <property type="entry name" value="ARABINOSE-BINDING PROTEIN-RELATED"/>
    <property type="match status" value="1"/>
</dbReference>
<sequence>MKKWNYMAAAIILLTAVFCLSGCGDKDKRGLDAKSPTVITVWHAYNAVAKAQFDELVMEFNETVGMEQGIIVDAVGYGSSEELEDVLYASANHVIGSEPLPDIFASYPDNAYRLDKIAPLVNMDDYFTEDELKEYRPEFLEEGIWDDASCKMIPVSKSTELLYLNKTDWDKFSRETGASDEMLYTWEGLIEAAGMYYEWSGGSPFLGMNSYNDYAVLTAAQMGTQVYRETDGKAGFFYPEETARKAWDAYYVPHIRGWFESRVYNQDGIKSGRLMAYIGSSAGAGFFPREVIEDEDNSYPIECASLPYPTFRGKTPYMTQRGANMAVFESDHVHEYASAQFLKWFTQPGQNIRFAVSTGYLPVKTAALESVDTLLKEMGEAENAEMVEHSIETELEAMREREFYIRKPFEGSYDMNQIFTSSLEHKTALDLHELNRLAEDGGSREKAEAGLLGEENFKEWYESLMREMAGRTDG</sequence>
<dbReference type="Gene3D" id="3.40.190.10">
    <property type="entry name" value="Periplasmic binding protein-like II"/>
    <property type="match status" value="1"/>
</dbReference>
<proteinExistence type="predicted"/>
<dbReference type="SUPFAM" id="SSF53850">
    <property type="entry name" value="Periplasmic binding protein-like II"/>
    <property type="match status" value="1"/>
</dbReference>